<evidence type="ECO:0000256" key="5">
    <source>
        <dbReference type="ARBA" id="ARBA00022516"/>
    </source>
</evidence>
<organism evidence="21 22">
    <name type="scientific">Bambusicola thoracicus</name>
    <name type="common">Chinese bamboo-partridge</name>
    <name type="synonym">Perdix thoracica</name>
    <dbReference type="NCBI Taxonomy" id="9083"/>
    <lineage>
        <taxon>Eukaryota</taxon>
        <taxon>Metazoa</taxon>
        <taxon>Chordata</taxon>
        <taxon>Craniata</taxon>
        <taxon>Vertebrata</taxon>
        <taxon>Euteleostomi</taxon>
        <taxon>Archelosauria</taxon>
        <taxon>Archosauria</taxon>
        <taxon>Dinosauria</taxon>
        <taxon>Saurischia</taxon>
        <taxon>Theropoda</taxon>
        <taxon>Coelurosauria</taxon>
        <taxon>Aves</taxon>
        <taxon>Neognathae</taxon>
        <taxon>Galloanserae</taxon>
        <taxon>Galliformes</taxon>
        <taxon>Phasianidae</taxon>
        <taxon>Perdicinae</taxon>
        <taxon>Bambusicola</taxon>
    </lineage>
</organism>
<evidence type="ECO:0000256" key="16">
    <source>
        <dbReference type="ARBA" id="ARBA00023221"/>
    </source>
</evidence>
<keyword evidence="10 18" id="KW-0067">ATP-binding</keyword>
<dbReference type="SUPFAM" id="SSF55060">
    <property type="entry name" value="GHMP Kinase, C-terminal domain"/>
    <property type="match status" value="1"/>
</dbReference>
<keyword evidence="9 18" id="KW-0418">Kinase</keyword>
<dbReference type="Pfam" id="PF08544">
    <property type="entry name" value="GHMP_kinases_C"/>
    <property type="match status" value="1"/>
</dbReference>
<evidence type="ECO:0000256" key="12">
    <source>
        <dbReference type="ARBA" id="ARBA00022955"/>
    </source>
</evidence>
<evidence type="ECO:0000256" key="1">
    <source>
        <dbReference type="ARBA" id="ARBA00004496"/>
    </source>
</evidence>
<evidence type="ECO:0000256" key="6">
    <source>
        <dbReference type="ARBA" id="ARBA00022679"/>
    </source>
</evidence>
<evidence type="ECO:0000256" key="14">
    <source>
        <dbReference type="ARBA" id="ARBA00023098"/>
    </source>
</evidence>
<comment type="similarity">
    <text evidence="2 18">Belongs to the GHMP kinase family. Mevalonate kinase subfamily.</text>
</comment>
<evidence type="ECO:0000256" key="17">
    <source>
        <dbReference type="ARBA" id="ARBA00029438"/>
    </source>
</evidence>
<keyword evidence="15 18" id="KW-1207">Sterol metabolism</keyword>
<dbReference type="InterPro" id="IPR006203">
    <property type="entry name" value="GHMP_knse_ATP-bd_CS"/>
</dbReference>
<evidence type="ECO:0000256" key="2">
    <source>
        <dbReference type="ARBA" id="ARBA00006495"/>
    </source>
</evidence>
<comment type="catalytic activity">
    <reaction evidence="18">
        <text>(R)-mevalonate + ATP = (R)-5-phosphomevalonate + ADP + H(+)</text>
        <dbReference type="Rhea" id="RHEA:17065"/>
        <dbReference type="ChEBI" id="CHEBI:15378"/>
        <dbReference type="ChEBI" id="CHEBI:30616"/>
        <dbReference type="ChEBI" id="CHEBI:36464"/>
        <dbReference type="ChEBI" id="CHEBI:58146"/>
        <dbReference type="ChEBI" id="CHEBI:456216"/>
        <dbReference type="EC" id="2.7.1.36"/>
    </reaction>
</comment>
<keyword evidence="18" id="KW-0152">Cholesterol biosynthesis</keyword>
<dbReference type="InterPro" id="IPR006204">
    <property type="entry name" value="GHMP_kinase_N_dom"/>
</dbReference>
<keyword evidence="4 18" id="KW-0963">Cytoplasm</keyword>
<dbReference type="InterPro" id="IPR020568">
    <property type="entry name" value="Ribosomal_Su5_D2-typ_SF"/>
</dbReference>
<dbReference type="EC" id="2.7.1.36" evidence="3 18"/>
<dbReference type="GO" id="GO:0046872">
    <property type="term" value="F:metal ion binding"/>
    <property type="evidence" value="ECO:0007669"/>
    <property type="project" value="UniProtKB-KW"/>
</dbReference>
<name>A0A2P4T6N6_BAMTH</name>
<protein>
    <recommendedName>
        <fullName evidence="3 18">Mevalonate kinase</fullName>
        <shortName evidence="18">MK</shortName>
        <ecNumber evidence="3 18">2.7.1.36</ecNumber>
    </recommendedName>
</protein>
<comment type="caution">
    <text evidence="21">The sequence shown here is derived from an EMBL/GenBank/DDBJ whole genome shotgun (WGS) entry which is preliminary data.</text>
</comment>
<feature type="domain" description="GHMP kinase N-terminal" evidence="19">
    <location>
        <begin position="92"/>
        <end position="182"/>
    </location>
</feature>
<keyword evidence="18" id="KW-0153">Cholesterol metabolism</keyword>
<comment type="pathway">
    <text evidence="17 18">Isoprenoid biosynthesis; isopentenyl diphosphate biosynthesis via mevalonate pathway; isopentenyl diphosphate from (R)-mevalonate: step 1/3.</text>
</comment>
<evidence type="ECO:0000256" key="9">
    <source>
        <dbReference type="ARBA" id="ARBA00022777"/>
    </source>
</evidence>
<keyword evidence="5 18" id="KW-0444">Lipid biosynthesis</keyword>
<dbReference type="GO" id="GO:0006695">
    <property type="term" value="P:cholesterol biosynthetic process"/>
    <property type="evidence" value="ECO:0007669"/>
    <property type="project" value="UniProtKB-KW"/>
</dbReference>
<feature type="domain" description="GHMP kinase C-terminal" evidence="20">
    <location>
        <begin position="258"/>
        <end position="306"/>
    </location>
</feature>
<evidence type="ECO:0000256" key="11">
    <source>
        <dbReference type="ARBA" id="ARBA00022842"/>
    </source>
</evidence>
<dbReference type="Gene3D" id="3.30.70.890">
    <property type="entry name" value="GHMP kinase, C-terminal domain"/>
    <property type="match status" value="1"/>
</dbReference>
<dbReference type="PRINTS" id="PR00959">
    <property type="entry name" value="MEVGALKINASE"/>
</dbReference>
<evidence type="ECO:0000313" key="22">
    <source>
        <dbReference type="Proteomes" id="UP000237246"/>
    </source>
</evidence>
<evidence type="ECO:0000256" key="15">
    <source>
        <dbReference type="ARBA" id="ARBA00023166"/>
    </source>
</evidence>
<comment type="function">
    <text evidence="18">Catalyzes the phosphorylation of mevalonate to mevalonate 5-phosphate, a key step in isoprenoid and cholesterol biosynthesis.</text>
</comment>
<evidence type="ECO:0000256" key="13">
    <source>
        <dbReference type="ARBA" id="ARBA00023011"/>
    </source>
</evidence>
<keyword evidence="8 18" id="KW-0547">Nucleotide-binding</keyword>
<dbReference type="GO" id="GO:0019287">
    <property type="term" value="P:isopentenyl diphosphate biosynthetic process, mevalonate pathway"/>
    <property type="evidence" value="ECO:0007669"/>
    <property type="project" value="UniProtKB-UniPathway"/>
</dbReference>
<gene>
    <name evidence="21" type="ORF">CIB84_004252</name>
</gene>
<dbReference type="PANTHER" id="PTHR43290">
    <property type="entry name" value="MEVALONATE KINASE"/>
    <property type="match status" value="1"/>
</dbReference>
<evidence type="ECO:0000259" key="20">
    <source>
        <dbReference type="Pfam" id="PF08544"/>
    </source>
</evidence>
<dbReference type="Pfam" id="PF00288">
    <property type="entry name" value="GHMP_kinases_N"/>
    <property type="match status" value="1"/>
</dbReference>
<dbReference type="InterPro" id="IPR036554">
    <property type="entry name" value="GHMP_kinase_C_sf"/>
</dbReference>
<dbReference type="PROSITE" id="PS00627">
    <property type="entry name" value="GHMP_KINASES_ATP"/>
    <property type="match status" value="1"/>
</dbReference>
<keyword evidence="16 18" id="KW-0753">Steroid metabolism</keyword>
<dbReference type="InterPro" id="IPR014721">
    <property type="entry name" value="Ribsml_uS5_D2-typ_fold_subgr"/>
</dbReference>
<evidence type="ECO:0000313" key="21">
    <source>
        <dbReference type="EMBL" id="POI31997.1"/>
    </source>
</evidence>
<dbReference type="OrthoDB" id="1652964at2759"/>
<keyword evidence="11" id="KW-0460">Magnesium</keyword>
<evidence type="ECO:0000256" key="7">
    <source>
        <dbReference type="ARBA" id="ARBA00022723"/>
    </source>
</evidence>
<dbReference type="AlphaFoldDB" id="A0A2P4T6N6"/>
<dbReference type="GO" id="GO:0005524">
    <property type="term" value="F:ATP binding"/>
    <property type="evidence" value="ECO:0007669"/>
    <property type="project" value="UniProtKB-KW"/>
</dbReference>
<sequence length="396" mass="41393">MSEHGLLVSAPGKVILHGEHAVVHGKAALAVALGLRTFLRLRPGGGERLRIHLPGVGPPSVEQLDVLKEFAGIAADASAPDSLAVLAFLYMCLAISAKYGDVPSVDIAVWSELPTGAGLGSSAAYTVCLAAALLHACRAISCPLKDGEATARWPEEEMTLINSWAFQGERVIHGNPSGVDNAVGTWGMVPTLRILLTNTKVPRSTKVLVAGVKEKILKFPAIMNPVLDSIDAISQECQSVLEAMPTNPSPEYYPILEELFDINQHHLNVIGVGHPSLDRLCRVTASHGLHSKLTGAGGGGCGITLLPPGQCSLLTLHEAVRVQSPPLAALSCPPADSLAALAFLLADATPLAVEAAKRDLCACGFECWETDIGAPGVTLHSSSSLKAEVLHALSES</sequence>
<dbReference type="FunFam" id="3.30.70.890:FF:000003">
    <property type="entry name" value="Mevalonate kinase"/>
    <property type="match status" value="1"/>
</dbReference>
<dbReference type="UniPathway" id="UPA00057">
    <property type="reaction ID" value="UER00098"/>
</dbReference>
<reference evidence="21 22" key="1">
    <citation type="submission" date="2018-01" db="EMBL/GenBank/DDBJ databases">
        <title>Comparison of the Chinese Bamboo Partridge and Red Junglefowl genome sequences highlights the importance of demography in genome evolution.</title>
        <authorList>
            <person name="Tiley G.P."/>
            <person name="Kimball R.T."/>
            <person name="Braun E.L."/>
            <person name="Burleigh J.G."/>
        </authorList>
    </citation>
    <scope>NUCLEOTIDE SEQUENCE [LARGE SCALE GENOMIC DNA]</scope>
    <source>
        <strain evidence="21">RTK389</strain>
        <tissue evidence="21">Blood</tissue>
    </source>
</reference>
<dbReference type="InterPro" id="IPR006205">
    <property type="entry name" value="Mev_gal_kin"/>
</dbReference>
<dbReference type="GO" id="GO:0005829">
    <property type="term" value="C:cytosol"/>
    <property type="evidence" value="ECO:0007669"/>
    <property type="project" value="TreeGrafter"/>
</dbReference>
<dbReference type="GO" id="GO:0004496">
    <property type="term" value="F:mevalonate kinase activity"/>
    <property type="evidence" value="ECO:0007669"/>
    <property type="project" value="UniProtKB-EC"/>
</dbReference>
<dbReference type="Proteomes" id="UP000237246">
    <property type="component" value="Unassembled WGS sequence"/>
</dbReference>
<dbReference type="PANTHER" id="PTHR43290:SF2">
    <property type="entry name" value="MEVALONATE KINASE"/>
    <property type="match status" value="1"/>
</dbReference>
<dbReference type="NCBIfam" id="TIGR00549">
    <property type="entry name" value="mevalon_kin"/>
    <property type="match status" value="1"/>
</dbReference>
<dbReference type="Gene3D" id="3.30.230.10">
    <property type="match status" value="1"/>
</dbReference>
<keyword evidence="22" id="KW-1185">Reference proteome</keyword>
<keyword evidence="14 18" id="KW-0443">Lipid metabolism</keyword>
<keyword evidence="12 18" id="KW-0752">Steroid biosynthesis</keyword>
<evidence type="ECO:0000256" key="8">
    <source>
        <dbReference type="ARBA" id="ARBA00022741"/>
    </source>
</evidence>
<comment type="subcellular location">
    <subcellularLocation>
        <location evidence="1 18">Cytoplasm</location>
    </subcellularLocation>
</comment>
<dbReference type="EMBL" id="PPHD01007013">
    <property type="protein sequence ID" value="POI31997.1"/>
    <property type="molecule type" value="Genomic_DNA"/>
</dbReference>
<evidence type="ECO:0000256" key="18">
    <source>
        <dbReference type="RuleBase" id="RU363087"/>
    </source>
</evidence>
<dbReference type="SUPFAM" id="SSF54211">
    <property type="entry name" value="Ribosomal protein S5 domain 2-like"/>
    <property type="match status" value="1"/>
</dbReference>
<evidence type="ECO:0000259" key="19">
    <source>
        <dbReference type="Pfam" id="PF00288"/>
    </source>
</evidence>
<accession>A0A2P4T6N6</accession>
<keyword evidence="7" id="KW-0479">Metal-binding</keyword>
<evidence type="ECO:0000256" key="4">
    <source>
        <dbReference type="ARBA" id="ARBA00022490"/>
    </source>
</evidence>
<evidence type="ECO:0000256" key="3">
    <source>
        <dbReference type="ARBA" id="ARBA00012103"/>
    </source>
</evidence>
<keyword evidence="13 18" id="KW-0756">Sterol biosynthesis</keyword>
<proteinExistence type="inferred from homology"/>
<keyword evidence="6 18" id="KW-0808">Transferase</keyword>
<evidence type="ECO:0000256" key="10">
    <source>
        <dbReference type="ARBA" id="ARBA00022840"/>
    </source>
</evidence>
<dbReference type="InterPro" id="IPR013750">
    <property type="entry name" value="GHMP_kinase_C_dom"/>
</dbReference>